<accession>A0ABX8R3W0</accession>
<dbReference type="RefSeq" id="WP_231331867.1">
    <property type="nucleotide sequence ID" value="NZ_CP059572.1"/>
</dbReference>
<evidence type="ECO:0000313" key="3">
    <source>
        <dbReference type="Proteomes" id="UP001049518"/>
    </source>
</evidence>
<dbReference type="InterPro" id="IPR045794">
    <property type="entry name" value="Trypco1"/>
</dbReference>
<name>A0ABX8R3W0_9ACTN</name>
<keyword evidence="3" id="KW-1185">Reference proteome</keyword>
<sequence>MTELLRFETTGGGEVAVEVGELEPGVERVARGGQEALRRRFQEALAGVREAAADALDAFRSDRLGPDQIELEFGVRLNAEAGAVIAKTSTDGHLTVKLTWSSTPPQDSPR</sequence>
<protein>
    <recommendedName>
        <fullName evidence="1">Trypsin-co-occurring domain-containing protein</fullName>
    </recommendedName>
</protein>
<gene>
    <name evidence="2" type="ORF">AGRA3207_007244</name>
</gene>
<dbReference type="Proteomes" id="UP001049518">
    <property type="component" value="Chromosome"/>
</dbReference>
<reference evidence="2" key="1">
    <citation type="submission" date="2020-07" db="EMBL/GenBank/DDBJ databases">
        <authorList>
            <person name="Tarantini F.S."/>
            <person name="Hong K.W."/>
            <person name="Chan K.G."/>
        </authorList>
    </citation>
    <scope>NUCLEOTIDE SEQUENCE</scope>
    <source>
        <strain evidence="2">32-07</strain>
    </source>
</reference>
<evidence type="ECO:0000259" key="1">
    <source>
        <dbReference type="Pfam" id="PF19493"/>
    </source>
</evidence>
<dbReference type="Pfam" id="PF19493">
    <property type="entry name" value="Trypco1"/>
    <property type="match status" value="1"/>
</dbReference>
<feature type="domain" description="Trypsin-co-occurring" evidence="1">
    <location>
        <begin position="8"/>
        <end position="101"/>
    </location>
</feature>
<dbReference type="NCBIfam" id="NF041216">
    <property type="entry name" value="CU044_2847_fam"/>
    <property type="match status" value="1"/>
</dbReference>
<evidence type="ECO:0000313" key="2">
    <source>
        <dbReference type="EMBL" id="QXJ25715.1"/>
    </source>
</evidence>
<organism evidence="2 3">
    <name type="scientific">Actinomadura graeca</name>
    <dbReference type="NCBI Taxonomy" id="2750812"/>
    <lineage>
        <taxon>Bacteria</taxon>
        <taxon>Bacillati</taxon>
        <taxon>Actinomycetota</taxon>
        <taxon>Actinomycetes</taxon>
        <taxon>Streptosporangiales</taxon>
        <taxon>Thermomonosporaceae</taxon>
        <taxon>Actinomadura</taxon>
    </lineage>
</organism>
<dbReference type="EMBL" id="CP059572">
    <property type="protein sequence ID" value="QXJ25715.1"/>
    <property type="molecule type" value="Genomic_DNA"/>
</dbReference>
<proteinExistence type="predicted"/>